<proteinExistence type="predicted"/>
<gene>
    <name evidence="2" type="ORF">SRT_19470</name>
</gene>
<dbReference type="RefSeq" id="WP_128833902.1">
    <property type="nucleotide sequence ID" value="NZ_AP014612.1"/>
</dbReference>
<dbReference type="Proteomes" id="UP000217758">
    <property type="component" value="Chromosome"/>
</dbReference>
<keyword evidence="1" id="KW-1133">Transmembrane helix</keyword>
<dbReference type="AlphaFoldDB" id="A0A1L7LM63"/>
<keyword evidence="1" id="KW-0472">Membrane</keyword>
<sequence length="70" mass="7931">MLQLIWYQFNYSKKQWLGTIPVFFMSSLLTGACLTVAFSVKTNAHVFSKVGMPTPLFTFPVFFGGLTLLF</sequence>
<keyword evidence="1" id="KW-0812">Transmembrane</keyword>
<name>A0A1L7LM63_9STRE</name>
<organism evidence="2 3">
    <name type="scientific">Streptococcus troglodytae</name>
    <dbReference type="NCBI Taxonomy" id="1111760"/>
    <lineage>
        <taxon>Bacteria</taxon>
        <taxon>Bacillati</taxon>
        <taxon>Bacillota</taxon>
        <taxon>Bacilli</taxon>
        <taxon>Lactobacillales</taxon>
        <taxon>Streptococcaceae</taxon>
        <taxon>Streptococcus</taxon>
    </lineage>
</organism>
<accession>A0A1L7LM63</accession>
<evidence type="ECO:0000313" key="2">
    <source>
        <dbReference type="EMBL" id="BAQ25208.1"/>
    </source>
</evidence>
<reference evidence="2 3" key="1">
    <citation type="journal article" date="2016" name="Microbiol. Immunol.">
        <title>Complete genome sequence of Streptococcus troglodytae TKU31 isolated from the oral cavity of a chimpanzee (Pan troglodytes).</title>
        <authorList>
            <person name="Okamoto M."/>
            <person name="Naito M."/>
            <person name="Miyanohara M."/>
            <person name="Imai S."/>
            <person name="Nomura Y."/>
            <person name="Saito W."/>
            <person name="Momoi Y."/>
            <person name="Takada K."/>
            <person name="Miyabe-Nishiwaki T."/>
            <person name="Tomonaga M."/>
            <person name="Hanada N."/>
        </authorList>
    </citation>
    <scope>NUCLEOTIDE SEQUENCE [LARGE SCALE GENOMIC DNA]</scope>
    <source>
        <strain evidence="3">TKU 31</strain>
    </source>
</reference>
<dbReference type="EMBL" id="AP014612">
    <property type="protein sequence ID" value="BAQ25208.1"/>
    <property type="molecule type" value="Genomic_DNA"/>
</dbReference>
<feature type="transmembrane region" description="Helical" evidence="1">
    <location>
        <begin position="50"/>
        <end position="69"/>
    </location>
</feature>
<feature type="transmembrane region" description="Helical" evidence="1">
    <location>
        <begin position="20"/>
        <end position="38"/>
    </location>
</feature>
<keyword evidence="3" id="KW-1185">Reference proteome</keyword>
<protein>
    <submittedName>
        <fullName evidence="2">Uncharacterized protein</fullName>
    </submittedName>
</protein>
<dbReference type="KEGG" id="strg:SRT_19470"/>
<evidence type="ECO:0000256" key="1">
    <source>
        <dbReference type="SAM" id="Phobius"/>
    </source>
</evidence>
<evidence type="ECO:0000313" key="3">
    <source>
        <dbReference type="Proteomes" id="UP000217758"/>
    </source>
</evidence>